<protein>
    <submittedName>
        <fullName evidence="3">Endonuclease/exonuclease/phosphatase (EEP) superfamily protein YafD</fullName>
    </submittedName>
</protein>
<keyword evidence="1" id="KW-0812">Transmembrane</keyword>
<keyword evidence="3" id="KW-0540">Nuclease</keyword>
<comment type="caution">
    <text evidence="3">The sequence shown here is derived from an EMBL/GenBank/DDBJ whole genome shotgun (WGS) entry which is preliminary data.</text>
</comment>
<dbReference type="GO" id="GO:0004519">
    <property type="term" value="F:endonuclease activity"/>
    <property type="evidence" value="ECO:0007669"/>
    <property type="project" value="UniProtKB-KW"/>
</dbReference>
<reference evidence="3 4" key="1">
    <citation type="submission" date="2020-07" db="EMBL/GenBank/DDBJ databases">
        <title>Sequencing the genomes of 1000 actinobacteria strains.</title>
        <authorList>
            <person name="Klenk H.-P."/>
        </authorList>
    </citation>
    <scope>NUCLEOTIDE SEQUENCE [LARGE SCALE GENOMIC DNA]</scope>
    <source>
        <strain evidence="3 4">DSM 18965</strain>
    </source>
</reference>
<feature type="domain" description="Endonuclease/exonuclease/phosphatase" evidence="2">
    <location>
        <begin position="109"/>
        <end position="316"/>
    </location>
</feature>
<sequence>MSSRRVLWWVLLLASLLPAAALTVLRLGAWEAGPAIRLVSFTPYAVVAYAVALVLLLGVARRTRGARLAALGVVAALVLHGSWLAPLVVGSPASATAGEAAGDERVVVMSSNLLMGRADAAQVVRTAVEGDVDVLVLQEVTRRSLAGLEAAGLDELLPHRIGFPVTGERPFADTVGTMVFARQPLGEPRPLGTVLQSWEVEVDGLVLLAVHPSAPTDPEGWVRDHDLLREAARESGADLVVGDFNATLDHAPVRRLVDDGYRDAVEQSNGGWQPTWPANGLFAGLPVLLVQIDHVLTGPGLVADSARTVRIDGTDHRALLVEVLVAARRLGRS</sequence>
<dbReference type="EMBL" id="JACCBE010000001">
    <property type="protein sequence ID" value="NYD58208.1"/>
    <property type="molecule type" value="Genomic_DNA"/>
</dbReference>
<keyword evidence="4" id="KW-1185">Reference proteome</keyword>
<keyword evidence="3" id="KW-0255">Endonuclease</keyword>
<dbReference type="InterPro" id="IPR005135">
    <property type="entry name" value="Endo/exonuclease/phosphatase"/>
</dbReference>
<keyword evidence="3" id="KW-0378">Hydrolase</keyword>
<dbReference type="InterPro" id="IPR036691">
    <property type="entry name" value="Endo/exonu/phosph_ase_sf"/>
</dbReference>
<feature type="transmembrane region" description="Helical" evidence="1">
    <location>
        <begin position="68"/>
        <end position="89"/>
    </location>
</feature>
<evidence type="ECO:0000313" key="4">
    <source>
        <dbReference type="Proteomes" id="UP000516957"/>
    </source>
</evidence>
<keyword evidence="1" id="KW-0472">Membrane</keyword>
<proteinExistence type="predicted"/>
<gene>
    <name evidence="3" type="ORF">BKA08_002446</name>
</gene>
<feature type="transmembrane region" description="Helical" evidence="1">
    <location>
        <begin position="37"/>
        <end position="56"/>
    </location>
</feature>
<evidence type="ECO:0000256" key="1">
    <source>
        <dbReference type="SAM" id="Phobius"/>
    </source>
</evidence>
<name>A0A7Y9JS40_9ACTN</name>
<organism evidence="3 4">
    <name type="scientific">Nocardioides marinisabuli</name>
    <dbReference type="NCBI Taxonomy" id="419476"/>
    <lineage>
        <taxon>Bacteria</taxon>
        <taxon>Bacillati</taxon>
        <taxon>Actinomycetota</taxon>
        <taxon>Actinomycetes</taxon>
        <taxon>Propionibacteriales</taxon>
        <taxon>Nocardioidaceae</taxon>
        <taxon>Nocardioides</taxon>
    </lineage>
</organism>
<accession>A0A7Y9JS40</accession>
<dbReference type="SUPFAM" id="SSF56219">
    <property type="entry name" value="DNase I-like"/>
    <property type="match status" value="1"/>
</dbReference>
<evidence type="ECO:0000313" key="3">
    <source>
        <dbReference type="EMBL" id="NYD58208.1"/>
    </source>
</evidence>
<dbReference type="Pfam" id="PF03372">
    <property type="entry name" value="Exo_endo_phos"/>
    <property type="match status" value="1"/>
</dbReference>
<dbReference type="Proteomes" id="UP000516957">
    <property type="component" value="Unassembled WGS sequence"/>
</dbReference>
<keyword evidence="1" id="KW-1133">Transmembrane helix</keyword>
<dbReference type="AlphaFoldDB" id="A0A7Y9JS40"/>
<dbReference type="GO" id="GO:0004527">
    <property type="term" value="F:exonuclease activity"/>
    <property type="evidence" value="ECO:0007669"/>
    <property type="project" value="UniProtKB-KW"/>
</dbReference>
<keyword evidence="3" id="KW-0269">Exonuclease</keyword>
<evidence type="ECO:0000259" key="2">
    <source>
        <dbReference type="Pfam" id="PF03372"/>
    </source>
</evidence>
<dbReference type="Gene3D" id="3.60.10.10">
    <property type="entry name" value="Endonuclease/exonuclease/phosphatase"/>
    <property type="match status" value="1"/>
</dbReference>
<dbReference type="RefSeq" id="WP_179615860.1">
    <property type="nucleotide sequence ID" value="NZ_CP059163.1"/>
</dbReference>